<evidence type="ECO:0000256" key="5">
    <source>
        <dbReference type="ARBA" id="ARBA00035440"/>
    </source>
</evidence>
<reference evidence="6 7" key="1">
    <citation type="submission" date="2023-09" db="EMBL/GenBank/DDBJ databases">
        <title>Genomes of two closely related lineages of the louse Polyplax serrata with different host specificities.</title>
        <authorList>
            <person name="Martinu J."/>
            <person name="Tarabai H."/>
            <person name="Stefka J."/>
            <person name="Hypsa V."/>
        </authorList>
    </citation>
    <scope>NUCLEOTIDE SEQUENCE [LARGE SCALE GENOMIC DNA]</scope>
    <source>
        <strain evidence="6">98ZLc_SE</strain>
    </source>
</reference>
<evidence type="ECO:0000313" key="7">
    <source>
        <dbReference type="Proteomes" id="UP001359485"/>
    </source>
</evidence>
<accession>A0ABR1BCA6</accession>
<dbReference type="SUPFAM" id="SSF54686">
    <property type="entry name" value="Ribosomal protein L16p/L10e"/>
    <property type="match status" value="1"/>
</dbReference>
<comment type="caution">
    <text evidence="6">The sequence shown here is derived from an EMBL/GenBank/DDBJ whole genome shotgun (WGS) entry which is preliminary data.</text>
</comment>
<dbReference type="InterPro" id="IPR047873">
    <property type="entry name" value="Ribosomal_uL16"/>
</dbReference>
<dbReference type="PANTHER" id="PTHR12220">
    <property type="entry name" value="50S/60S RIBOSOMAL PROTEIN L16"/>
    <property type="match status" value="1"/>
</dbReference>
<dbReference type="EMBL" id="JAWJWF010000002">
    <property type="protein sequence ID" value="KAK6638029.1"/>
    <property type="molecule type" value="Genomic_DNA"/>
</dbReference>
<evidence type="ECO:0000313" key="6">
    <source>
        <dbReference type="EMBL" id="KAK6638029.1"/>
    </source>
</evidence>
<dbReference type="PANTHER" id="PTHR12220:SF13">
    <property type="entry name" value="LARGE RIBOSOMAL SUBUNIT PROTEIN UL16M"/>
    <property type="match status" value="1"/>
</dbReference>
<evidence type="ECO:0000256" key="4">
    <source>
        <dbReference type="ARBA" id="ARBA00035302"/>
    </source>
</evidence>
<sequence>MLKITELANKITKNSALFAGNCGVSFKVQAAGMRYYAPPVVQDTSEWPEKRKLIMVDKQPNYGNSRPLRMKKMLNLIRGPEEVHTDLLYKGYGVKALLGGRMKYQHFEAIRRIFFRRIDPDRMFAIWRVEPPWQPCAKRGVGKRMGGGKGSIHHYVTPVRAERIIVEIGGDIHKLEAKKMLAAAAEILPFPARFVSQESLEKEREENRLLEENNINPYTMEYVIRNNMGGCGNWLSPYDYKWFGKYK</sequence>
<dbReference type="Pfam" id="PF00252">
    <property type="entry name" value="Ribosomal_L16"/>
    <property type="match status" value="1"/>
</dbReference>
<dbReference type="InterPro" id="IPR000114">
    <property type="entry name" value="Ribosomal_uL16_bact-type"/>
</dbReference>
<evidence type="ECO:0000256" key="3">
    <source>
        <dbReference type="ARBA" id="ARBA00023274"/>
    </source>
</evidence>
<dbReference type="Gene3D" id="3.90.1170.10">
    <property type="entry name" value="Ribosomal protein L10e/L16"/>
    <property type="match status" value="1"/>
</dbReference>
<dbReference type="InterPro" id="IPR036920">
    <property type="entry name" value="Ribosomal_uL16_sf"/>
</dbReference>
<dbReference type="CDD" id="cd01433">
    <property type="entry name" value="Ribosomal_L16_L10e"/>
    <property type="match status" value="1"/>
</dbReference>
<keyword evidence="3" id="KW-0687">Ribonucleoprotein</keyword>
<evidence type="ECO:0000256" key="1">
    <source>
        <dbReference type="ARBA" id="ARBA00008931"/>
    </source>
</evidence>
<evidence type="ECO:0000256" key="2">
    <source>
        <dbReference type="ARBA" id="ARBA00022980"/>
    </source>
</evidence>
<dbReference type="InterPro" id="IPR016180">
    <property type="entry name" value="Ribosomal_uL16_dom"/>
</dbReference>
<name>A0ABR1BCA6_POLSC</name>
<comment type="similarity">
    <text evidence="1">Belongs to the universal ribosomal protein uL16 family.</text>
</comment>
<keyword evidence="2" id="KW-0689">Ribosomal protein</keyword>
<dbReference type="Proteomes" id="UP001359485">
    <property type="component" value="Unassembled WGS sequence"/>
</dbReference>
<proteinExistence type="inferred from homology"/>
<keyword evidence="7" id="KW-1185">Reference proteome</keyword>
<protein>
    <recommendedName>
        <fullName evidence="4">Large ribosomal subunit protein uL16m</fullName>
    </recommendedName>
    <alternativeName>
        <fullName evidence="5">39S ribosomal protein L16, mitochondrial</fullName>
    </alternativeName>
</protein>
<gene>
    <name evidence="6" type="ORF">RUM44_008453</name>
</gene>
<organism evidence="6 7">
    <name type="scientific">Polyplax serrata</name>
    <name type="common">Common mouse louse</name>
    <dbReference type="NCBI Taxonomy" id="468196"/>
    <lineage>
        <taxon>Eukaryota</taxon>
        <taxon>Metazoa</taxon>
        <taxon>Ecdysozoa</taxon>
        <taxon>Arthropoda</taxon>
        <taxon>Hexapoda</taxon>
        <taxon>Insecta</taxon>
        <taxon>Pterygota</taxon>
        <taxon>Neoptera</taxon>
        <taxon>Paraneoptera</taxon>
        <taxon>Psocodea</taxon>
        <taxon>Troctomorpha</taxon>
        <taxon>Phthiraptera</taxon>
        <taxon>Anoplura</taxon>
        <taxon>Polyplacidae</taxon>
        <taxon>Polyplax</taxon>
    </lineage>
</organism>